<name>A0A9W4KCL6_9EURO</name>
<keyword evidence="1" id="KW-0560">Oxidoreductase</keyword>
<proteinExistence type="inferred from homology"/>
<accession>A0A9W4KCL6</accession>
<evidence type="ECO:0000313" key="4">
    <source>
        <dbReference type="EMBL" id="CAG8894335.1"/>
    </source>
</evidence>
<gene>
    <name evidence="4" type="ORF">PEGY_LOCUS3838</name>
</gene>
<dbReference type="GO" id="GO:0016616">
    <property type="term" value="F:oxidoreductase activity, acting on the CH-OH group of donors, NAD or NADP as acceptor"/>
    <property type="evidence" value="ECO:0007669"/>
    <property type="project" value="TreeGrafter"/>
</dbReference>
<comment type="similarity">
    <text evidence="2">Belongs to the NAD(P)-dependent epimerase/dehydratase family. Dihydroflavonol-4-reductase subfamily.</text>
</comment>
<comment type="caution">
    <text evidence="4">The sequence shown here is derived from an EMBL/GenBank/DDBJ whole genome shotgun (WGS) entry which is preliminary data.</text>
</comment>
<evidence type="ECO:0000259" key="3">
    <source>
        <dbReference type="Pfam" id="PF01370"/>
    </source>
</evidence>
<dbReference type="PANTHER" id="PTHR10366">
    <property type="entry name" value="NAD DEPENDENT EPIMERASE/DEHYDRATASE"/>
    <property type="match status" value="1"/>
</dbReference>
<reference evidence="4" key="1">
    <citation type="submission" date="2021-07" db="EMBL/GenBank/DDBJ databases">
        <authorList>
            <person name="Branca A.L. A."/>
        </authorList>
    </citation>
    <scope>NUCLEOTIDE SEQUENCE</scope>
</reference>
<dbReference type="InterPro" id="IPR036291">
    <property type="entry name" value="NAD(P)-bd_dom_sf"/>
</dbReference>
<dbReference type="OrthoDB" id="2735536at2759"/>
<dbReference type="EMBL" id="CAJVRC010000848">
    <property type="protein sequence ID" value="CAG8894335.1"/>
    <property type="molecule type" value="Genomic_DNA"/>
</dbReference>
<evidence type="ECO:0000313" key="5">
    <source>
        <dbReference type="Proteomes" id="UP001154252"/>
    </source>
</evidence>
<evidence type="ECO:0000256" key="2">
    <source>
        <dbReference type="ARBA" id="ARBA00023445"/>
    </source>
</evidence>
<dbReference type="SUPFAM" id="SSF51735">
    <property type="entry name" value="NAD(P)-binding Rossmann-fold domains"/>
    <property type="match status" value="1"/>
</dbReference>
<feature type="domain" description="NAD-dependent epimerase/dehydratase" evidence="3">
    <location>
        <begin position="14"/>
        <end position="262"/>
    </location>
</feature>
<protein>
    <recommendedName>
        <fullName evidence="3">NAD-dependent epimerase/dehydratase domain-containing protein</fullName>
    </recommendedName>
</protein>
<dbReference type="AlphaFoldDB" id="A0A9W4KCL6"/>
<dbReference type="Gene3D" id="3.40.50.720">
    <property type="entry name" value="NAD(P)-binding Rossmann-like Domain"/>
    <property type="match status" value="1"/>
</dbReference>
<dbReference type="Pfam" id="PF01370">
    <property type="entry name" value="Epimerase"/>
    <property type="match status" value="1"/>
</dbReference>
<dbReference type="FunFam" id="3.40.50.720:FF:000426">
    <property type="entry name" value="Aldehyde reductase 2"/>
    <property type="match status" value="1"/>
</dbReference>
<organism evidence="4 5">
    <name type="scientific">Penicillium egyptiacum</name>
    <dbReference type="NCBI Taxonomy" id="1303716"/>
    <lineage>
        <taxon>Eukaryota</taxon>
        <taxon>Fungi</taxon>
        <taxon>Dikarya</taxon>
        <taxon>Ascomycota</taxon>
        <taxon>Pezizomycotina</taxon>
        <taxon>Eurotiomycetes</taxon>
        <taxon>Eurotiomycetidae</taxon>
        <taxon>Eurotiales</taxon>
        <taxon>Aspergillaceae</taxon>
        <taxon>Penicillium</taxon>
    </lineage>
</organism>
<sequence>MSDIKTVIPPGSRVLVTGVNGYVASHVAKQLLARGFKVRGTVRDLERTSWLVKDVFKTYANNDDFELVTIKDFTAEGVYNSAIKGVSAIAHVASVVTFDPDPTTVVPQTVDAATRIMEAALKEPSVKAVIYTSSIVATTMPMPGNTTHVDRNTWNETAVQLAWAPPPHDAKQGSIVYMASKVEAEKAVWKFVEEKNPHFRVNSVCPAMIMGEALSDSHLQSEGSWIKQLWDGNVSTLAGFPATYHIDVKDVALLHVAAILDPDINNERLQAWAENCNWNDILAIMRKMYPQRQFVDDLPGMVKLSITADFTLPLALLKKWGDQIGWRTLEQTVEDNVKSIQERESRT</sequence>
<dbReference type="InterPro" id="IPR001509">
    <property type="entry name" value="Epimerase_deHydtase"/>
</dbReference>
<keyword evidence="5" id="KW-1185">Reference proteome</keyword>
<evidence type="ECO:0000256" key="1">
    <source>
        <dbReference type="ARBA" id="ARBA00023002"/>
    </source>
</evidence>
<dbReference type="Proteomes" id="UP001154252">
    <property type="component" value="Unassembled WGS sequence"/>
</dbReference>
<dbReference type="InterPro" id="IPR050425">
    <property type="entry name" value="NAD(P)_dehydrat-like"/>
</dbReference>
<dbReference type="PANTHER" id="PTHR10366:SF562">
    <property type="entry name" value="ALDEHYDE REDUCTASE II (AFU_ORTHOLOGUE AFUA_1G11360)"/>
    <property type="match status" value="1"/>
</dbReference>